<evidence type="ECO:0000256" key="2">
    <source>
        <dbReference type="SAM" id="SignalP"/>
    </source>
</evidence>
<keyword evidence="4" id="KW-0646">Protease inhibitor</keyword>
<dbReference type="Pfam" id="PF02974">
    <property type="entry name" value="Inh"/>
    <property type="match status" value="1"/>
</dbReference>
<feature type="chain" id="PRO_5043633205" evidence="2">
    <location>
        <begin position="25"/>
        <end position="128"/>
    </location>
</feature>
<organism evidence="4 5">
    <name type="scientific">Microbaculum marinisediminis</name>
    <dbReference type="NCBI Taxonomy" id="2931392"/>
    <lineage>
        <taxon>Bacteria</taxon>
        <taxon>Pseudomonadati</taxon>
        <taxon>Pseudomonadota</taxon>
        <taxon>Alphaproteobacteria</taxon>
        <taxon>Hyphomicrobiales</taxon>
        <taxon>Tepidamorphaceae</taxon>
        <taxon>Microbaculum</taxon>
    </lineage>
</organism>
<dbReference type="InterPro" id="IPR016085">
    <property type="entry name" value="Protease_inh_B-barrel_dom"/>
</dbReference>
<keyword evidence="1 2" id="KW-0732">Signal</keyword>
<feature type="domain" description="Alkaline proteinase inhibitor/ Outer membrane lipoprotein Omp19" evidence="3">
    <location>
        <begin position="36"/>
        <end position="125"/>
    </location>
</feature>
<feature type="signal peptide" evidence="2">
    <location>
        <begin position="1"/>
        <end position="24"/>
    </location>
</feature>
<evidence type="ECO:0000256" key="1">
    <source>
        <dbReference type="ARBA" id="ARBA00022729"/>
    </source>
</evidence>
<evidence type="ECO:0000259" key="3">
    <source>
        <dbReference type="Pfam" id="PF02974"/>
    </source>
</evidence>
<name>A0AAW5QSP0_9HYPH</name>
<comment type="caution">
    <text evidence="4">The sequence shown here is derived from an EMBL/GenBank/DDBJ whole genome shotgun (WGS) entry which is preliminary data.</text>
</comment>
<protein>
    <submittedName>
        <fullName evidence="4">Protease inhibitor Inh/omp19 family protein</fullName>
    </submittedName>
</protein>
<evidence type="ECO:0000313" key="5">
    <source>
        <dbReference type="Proteomes" id="UP001320898"/>
    </source>
</evidence>
<evidence type="ECO:0000313" key="4">
    <source>
        <dbReference type="EMBL" id="MCT8970980.1"/>
    </source>
</evidence>
<accession>A0AAW5QSP0</accession>
<dbReference type="SUPFAM" id="SSF50882">
    <property type="entry name" value="beta-Barrel protease inhibitors"/>
    <property type="match status" value="1"/>
</dbReference>
<dbReference type="EMBL" id="JALIDZ010000002">
    <property type="protein sequence ID" value="MCT8970980.1"/>
    <property type="molecule type" value="Genomic_DNA"/>
</dbReference>
<gene>
    <name evidence="4" type="ORF">MUB46_03825</name>
</gene>
<sequence length="128" mass="13414">MRKTLASLAALGLATLFCATPGTAAEIDVRQMDLTEGPWALGTEGETCQLILGDAEVEGGRHLDGGAECSGINPALGQATKWRIDVPHELVFLNDGGRVLAKMNYDEAKSVFTGISANGDPLVLSQSE</sequence>
<dbReference type="AlphaFoldDB" id="A0AAW5QSP0"/>
<keyword evidence="5" id="KW-1185">Reference proteome</keyword>
<reference evidence="4 5" key="1">
    <citation type="submission" date="2022-04" db="EMBL/GenBank/DDBJ databases">
        <authorList>
            <person name="Ye Y.-Q."/>
            <person name="Du Z.-J."/>
        </authorList>
    </citation>
    <scope>NUCLEOTIDE SEQUENCE [LARGE SCALE GENOMIC DNA]</scope>
    <source>
        <strain evidence="4 5">A6E488</strain>
    </source>
</reference>
<dbReference type="Proteomes" id="UP001320898">
    <property type="component" value="Unassembled WGS sequence"/>
</dbReference>
<dbReference type="Gene3D" id="2.40.128.10">
    <property type="match status" value="1"/>
</dbReference>
<dbReference type="RefSeq" id="WP_261614557.1">
    <property type="nucleotide sequence ID" value="NZ_JALIDZ010000002.1"/>
</dbReference>
<dbReference type="InterPro" id="IPR021140">
    <property type="entry name" value="Inh/Omp19"/>
</dbReference>
<dbReference type="GO" id="GO:0004866">
    <property type="term" value="F:endopeptidase inhibitor activity"/>
    <property type="evidence" value="ECO:0007669"/>
    <property type="project" value="InterPro"/>
</dbReference>
<proteinExistence type="predicted"/>